<evidence type="ECO:0000256" key="2">
    <source>
        <dbReference type="ARBA" id="ARBA00022771"/>
    </source>
</evidence>
<name>A0ABM1M2T1_NICVS</name>
<dbReference type="InterPro" id="IPR026516">
    <property type="entry name" value="THAP1/10"/>
</dbReference>
<evidence type="ECO:0000256" key="4">
    <source>
        <dbReference type="ARBA" id="ARBA00023125"/>
    </source>
</evidence>
<sequence>MGRLDLVGWKVFGIGGYFPSLNPEDFAVDPTTVNECSTRSRLKVHRSRYQYQSVLVFDIRNMPKCYATNCTNYYGKTRGNPKVSYHIMPSSAILASRWAKACTGVSETPPRYMRVCSDHFSDGCYQRDLQHELLGLPLRKRLKPDSVPDMNVFVEPTPDPQPKIPMRSSIRIAKRESLENISDLQSPKIKKTKSNFKHIERERLARKIKYMKQLQLQFQKNEAIADEHIVVSPKNEPNTRYHHILYSTSNLTLVFYNYVNTSFRNLKLICIV</sequence>
<proteinExistence type="predicted"/>
<dbReference type="InterPro" id="IPR006612">
    <property type="entry name" value="THAP_Znf"/>
</dbReference>
<evidence type="ECO:0000313" key="7">
    <source>
        <dbReference type="Proteomes" id="UP000695000"/>
    </source>
</evidence>
<evidence type="ECO:0000259" key="6">
    <source>
        <dbReference type="PROSITE" id="PS50950"/>
    </source>
</evidence>
<keyword evidence="1" id="KW-0479">Metal-binding</keyword>
<feature type="domain" description="THAP-type" evidence="6">
    <location>
        <begin position="62"/>
        <end position="151"/>
    </location>
</feature>
<evidence type="ECO:0000256" key="5">
    <source>
        <dbReference type="PROSITE-ProRule" id="PRU00309"/>
    </source>
</evidence>
<dbReference type="Pfam" id="PF05485">
    <property type="entry name" value="THAP"/>
    <property type="match status" value="1"/>
</dbReference>
<organism evidence="7 8">
    <name type="scientific">Nicrophorus vespilloides</name>
    <name type="common">Boreal carrion beetle</name>
    <dbReference type="NCBI Taxonomy" id="110193"/>
    <lineage>
        <taxon>Eukaryota</taxon>
        <taxon>Metazoa</taxon>
        <taxon>Ecdysozoa</taxon>
        <taxon>Arthropoda</taxon>
        <taxon>Hexapoda</taxon>
        <taxon>Insecta</taxon>
        <taxon>Pterygota</taxon>
        <taxon>Neoptera</taxon>
        <taxon>Endopterygota</taxon>
        <taxon>Coleoptera</taxon>
        <taxon>Polyphaga</taxon>
        <taxon>Staphyliniformia</taxon>
        <taxon>Silphidae</taxon>
        <taxon>Nicrophorinae</taxon>
        <taxon>Nicrophorus</taxon>
    </lineage>
</organism>
<dbReference type="RefSeq" id="XP_017768881.1">
    <property type="nucleotide sequence ID" value="XM_017913392.1"/>
</dbReference>
<dbReference type="SUPFAM" id="SSF57716">
    <property type="entry name" value="Glucocorticoid receptor-like (DNA-binding domain)"/>
    <property type="match status" value="1"/>
</dbReference>
<reference evidence="8" key="1">
    <citation type="submission" date="2025-08" db="UniProtKB">
        <authorList>
            <consortium name="RefSeq"/>
        </authorList>
    </citation>
    <scope>IDENTIFICATION</scope>
    <source>
        <tissue evidence="8">Whole Larva</tissue>
    </source>
</reference>
<keyword evidence="3" id="KW-0862">Zinc</keyword>
<keyword evidence="7" id="KW-1185">Reference proteome</keyword>
<keyword evidence="2 5" id="KW-0863">Zinc-finger</keyword>
<dbReference type="PROSITE" id="PS50950">
    <property type="entry name" value="ZF_THAP"/>
    <property type="match status" value="1"/>
</dbReference>
<accession>A0ABM1M2T1</accession>
<evidence type="ECO:0000256" key="3">
    <source>
        <dbReference type="ARBA" id="ARBA00022833"/>
    </source>
</evidence>
<evidence type="ECO:0000313" key="8">
    <source>
        <dbReference type="RefSeq" id="XP_017768881.1"/>
    </source>
</evidence>
<dbReference type="SMART" id="SM00692">
    <property type="entry name" value="DM3"/>
    <property type="match status" value="1"/>
</dbReference>
<gene>
    <name evidence="8" type="primary">LOC108557013</name>
</gene>
<keyword evidence="4 5" id="KW-0238">DNA-binding</keyword>
<dbReference type="PANTHER" id="PTHR46600:SF11">
    <property type="entry name" value="THAP DOMAIN-CONTAINING PROTEIN 10"/>
    <property type="match status" value="1"/>
</dbReference>
<protein>
    <submittedName>
        <fullName evidence="8">Uncharacterized protein LOC108557013</fullName>
    </submittedName>
</protein>
<evidence type="ECO:0000256" key="1">
    <source>
        <dbReference type="ARBA" id="ARBA00022723"/>
    </source>
</evidence>
<dbReference type="Proteomes" id="UP000695000">
    <property type="component" value="Unplaced"/>
</dbReference>
<dbReference type="GeneID" id="108557013"/>
<dbReference type="SMART" id="SM00980">
    <property type="entry name" value="THAP"/>
    <property type="match status" value="1"/>
</dbReference>
<dbReference type="PANTHER" id="PTHR46600">
    <property type="entry name" value="THAP DOMAIN-CONTAINING"/>
    <property type="match status" value="1"/>
</dbReference>